<comment type="caution">
    <text evidence="2">The sequence shown here is derived from an EMBL/GenBank/DDBJ whole genome shotgun (WGS) entry which is preliminary data.</text>
</comment>
<dbReference type="AlphaFoldDB" id="A0AAW0AGU8"/>
<keyword evidence="3" id="KW-1185">Reference proteome</keyword>
<feature type="region of interest" description="Disordered" evidence="1">
    <location>
        <begin position="346"/>
        <end position="423"/>
    </location>
</feature>
<protein>
    <submittedName>
        <fullName evidence="2">Uncharacterized protein</fullName>
    </submittedName>
</protein>
<feature type="compositionally biased region" description="Pro residues" evidence="1">
    <location>
        <begin position="347"/>
        <end position="361"/>
    </location>
</feature>
<reference evidence="2 3" key="1">
    <citation type="journal article" date="2024" name="J Genomics">
        <title>Draft genome sequencing and assembly of Favolaschia claudopus CIRM-BRFM 2984 isolated from oak limbs.</title>
        <authorList>
            <person name="Navarro D."/>
            <person name="Drula E."/>
            <person name="Chaduli D."/>
            <person name="Cazenave R."/>
            <person name="Ahrendt S."/>
            <person name="Wang J."/>
            <person name="Lipzen A."/>
            <person name="Daum C."/>
            <person name="Barry K."/>
            <person name="Grigoriev I.V."/>
            <person name="Favel A."/>
            <person name="Rosso M.N."/>
            <person name="Martin F."/>
        </authorList>
    </citation>
    <scope>NUCLEOTIDE SEQUENCE [LARGE SCALE GENOMIC DNA]</scope>
    <source>
        <strain evidence="2 3">CIRM-BRFM 2984</strain>
    </source>
</reference>
<organism evidence="2 3">
    <name type="scientific">Favolaschia claudopus</name>
    <dbReference type="NCBI Taxonomy" id="2862362"/>
    <lineage>
        <taxon>Eukaryota</taxon>
        <taxon>Fungi</taxon>
        <taxon>Dikarya</taxon>
        <taxon>Basidiomycota</taxon>
        <taxon>Agaricomycotina</taxon>
        <taxon>Agaricomycetes</taxon>
        <taxon>Agaricomycetidae</taxon>
        <taxon>Agaricales</taxon>
        <taxon>Marasmiineae</taxon>
        <taxon>Mycenaceae</taxon>
        <taxon>Favolaschia</taxon>
    </lineage>
</organism>
<accession>A0AAW0AGU8</accession>
<sequence>MFPAAADFSLNEIKAYRTFTFPVALGDPAHEPHFSVEDAPNWITSRGYQLYLEHSSEDSPGELDPNDIPTGVLKAYRSYILPENHRGHPFFSLENSNAWINPVALKLAWAFAVGELSSAVPCGIFGVKCPGAEVESKQLRLICSLISPWFTPLIRCLRHVLFPTQLTSLHGPVTLHHPPPNPSSKFEDVPAVIPPANPSGSAKGKTKRSASIDKGIKITRQLYVRELIHMTTVPPTFNVPRTSTAILLGRFFDFDVRKLHSQFGRTANNNYQVDPRANVFYSDENGFSSAFNAFDYHQFDEFMLNTNAFEPTGHIQPDNMWAHSSGEERLEPEPMQWTRASQELPHLPIPNFEPTPSPTPPQQQETNSDSPAELDDYVAPQDIDLELSERNIVIGKRQRTKSTRAGGPDIEERAPKRGAQALP</sequence>
<name>A0AAW0AGU8_9AGAR</name>
<gene>
    <name evidence="2" type="ORF">R3P38DRAFT_3211304</name>
</gene>
<proteinExistence type="predicted"/>
<evidence type="ECO:0000313" key="3">
    <source>
        <dbReference type="Proteomes" id="UP001362999"/>
    </source>
</evidence>
<evidence type="ECO:0000256" key="1">
    <source>
        <dbReference type="SAM" id="MobiDB-lite"/>
    </source>
</evidence>
<dbReference type="Proteomes" id="UP001362999">
    <property type="component" value="Unassembled WGS sequence"/>
</dbReference>
<dbReference type="EMBL" id="JAWWNJ010000068">
    <property type="protein sequence ID" value="KAK7008302.1"/>
    <property type="molecule type" value="Genomic_DNA"/>
</dbReference>
<evidence type="ECO:0000313" key="2">
    <source>
        <dbReference type="EMBL" id="KAK7008302.1"/>
    </source>
</evidence>